<gene>
    <name evidence="2" type="primary">LOC113399378</name>
</gene>
<reference evidence="2" key="1">
    <citation type="submission" date="2025-08" db="UniProtKB">
        <authorList>
            <consortium name="RefSeq"/>
        </authorList>
    </citation>
    <scope>IDENTIFICATION</scope>
    <source>
        <tissue evidence="2">Whole body</tissue>
    </source>
</reference>
<dbReference type="OMA" id="MDQNVKN"/>
<organism evidence="1 2">
    <name type="scientific">Vanessa tameamea</name>
    <name type="common">Kamehameha butterfly</name>
    <dbReference type="NCBI Taxonomy" id="334116"/>
    <lineage>
        <taxon>Eukaryota</taxon>
        <taxon>Metazoa</taxon>
        <taxon>Ecdysozoa</taxon>
        <taxon>Arthropoda</taxon>
        <taxon>Hexapoda</taxon>
        <taxon>Insecta</taxon>
        <taxon>Pterygota</taxon>
        <taxon>Neoptera</taxon>
        <taxon>Endopterygota</taxon>
        <taxon>Lepidoptera</taxon>
        <taxon>Glossata</taxon>
        <taxon>Ditrysia</taxon>
        <taxon>Papilionoidea</taxon>
        <taxon>Nymphalidae</taxon>
        <taxon>Nymphalinae</taxon>
        <taxon>Vanessa</taxon>
    </lineage>
</organism>
<keyword evidence="1" id="KW-1185">Reference proteome</keyword>
<dbReference type="InterPro" id="IPR009511">
    <property type="entry name" value="MAD1/Cdc20-bound-Mad2-bd"/>
</dbReference>
<dbReference type="PANTHER" id="PTHR15681:SF1">
    <property type="entry name" value="MAD2L1-BINDING PROTEIN"/>
    <property type="match status" value="1"/>
</dbReference>
<dbReference type="PANTHER" id="PTHR15681">
    <property type="entry name" value="MAD2L1-BINDING PROTEIN"/>
    <property type="match status" value="1"/>
</dbReference>
<proteinExistence type="predicted"/>
<name>A0A8B8IDC7_VANTA</name>
<dbReference type="Proteomes" id="UP001652626">
    <property type="component" value="Chromosome 19"/>
</dbReference>
<evidence type="ECO:0000313" key="2">
    <source>
        <dbReference type="RefSeq" id="XP_026494282.2"/>
    </source>
</evidence>
<dbReference type="GO" id="GO:0007096">
    <property type="term" value="P:regulation of exit from mitosis"/>
    <property type="evidence" value="ECO:0007669"/>
    <property type="project" value="InterPro"/>
</dbReference>
<dbReference type="Pfam" id="PF06581">
    <property type="entry name" value="p31comet"/>
    <property type="match status" value="1"/>
</dbReference>
<dbReference type="InterPro" id="IPR053729">
    <property type="entry name" value="MAD2L1BP_domain_sf"/>
</dbReference>
<dbReference type="GO" id="GO:0005634">
    <property type="term" value="C:nucleus"/>
    <property type="evidence" value="ECO:0007669"/>
    <property type="project" value="InterPro"/>
</dbReference>
<dbReference type="GeneID" id="113399378"/>
<accession>A0A8B8IDC7</accession>
<dbReference type="RefSeq" id="XP_026494282.2">
    <property type="nucleotide sequence ID" value="XM_026638497.2"/>
</dbReference>
<evidence type="ECO:0000313" key="1">
    <source>
        <dbReference type="Proteomes" id="UP001652626"/>
    </source>
</evidence>
<dbReference type="OrthoDB" id="6334764at2759"/>
<sequence length="283" mass="31964">MSTVKNFIKIDLNIGDQLTSISCGHIVVEIIKFLAYQRLQIPYTYQWLKEIVNKRKACENIKEGFQSERHFRTASAALDNLDFIIKSLLKEIGGASVPEEICIALGSTPITCKEVYRLILPTSCHMPQCHSSNIASDQKIQRTVFKNLVTSEKLSEIFFNSISPTNMYVFLKKNPLCNQDIVCSDSFVFVNGYKLPRSCKVIILDFKAQNSENISCCNKFQVFGDVISKNLDNLNINSDDSGHNFNSIESTDDIKWFQSAYIMKGFKDCVVNGSSVTNAWCES</sequence>
<protein>
    <submittedName>
        <fullName evidence="2">Uncharacterized protein LOC113399378</fullName>
    </submittedName>
</protein>
<dbReference type="Gene3D" id="3.30.900.20">
    <property type="match status" value="1"/>
</dbReference>
<dbReference type="AlphaFoldDB" id="A0A8B8IDC7"/>